<reference evidence="3 4" key="1">
    <citation type="submission" date="2020-05" db="EMBL/GenBank/DDBJ databases">
        <title>Draft genome sequence of Clostridium cochlearium strain AGROS13 isolated from a sheep dairy farm in New Zealand.</title>
        <authorList>
            <person name="Gupta T.B."/>
            <person name="Jauregui R."/>
            <person name="Risson A.N."/>
            <person name="Brightwell G."/>
            <person name="Maclean P."/>
        </authorList>
    </citation>
    <scope>NUCLEOTIDE SEQUENCE [LARGE SCALE GENOMIC DNA]</scope>
    <source>
        <strain evidence="3 4">AGROS13</strain>
    </source>
</reference>
<dbReference type="InterPro" id="IPR050807">
    <property type="entry name" value="TransReg_Diox_bact_type"/>
</dbReference>
<sequence>MEPYEKLKKIRISKCMTTYELSELTGIPQSSISKMENGKRKIETDSLKKLANALNVSVNEFFDEDIETTKEKTDKSIKNDLPVIPKEFTNPDEARAYVDKHRIFGANGFDSDKLSDDEILEFANELLKQMELISFKYKK</sequence>
<accession>A0A7Y3V504</accession>
<dbReference type="SMART" id="SM00530">
    <property type="entry name" value="HTH_XRE"/>
    <property type="match status" value="1"/>
</dbReference>
<organism evidence="3 4">
    <name type="scientific">Clostridium cochlearium</name>
    <dbReference type="NCBI Taxonomy" id="1494"/>
    <lineage>
        <taxon>Bacteria</taxon>
        <taxon>Bacillati</taxon>
        <taxon>Bacillota</taxon>
        <taxon>Clostridia</taxon>
        <taxon>Eubacteriales</taxon>
        <taxon>Clostridiaceae</taxon>
        <taxon>Clostridium</taxon>
    </lineage>
</organism>
<dbReference type="SUPFAM" id="SSF47413">
    <property type="entry name" value="lambda repressor-like DNA-binding domains"/>
    <property type="match status" value="1"/>
</dbReference>
<dbReference type="PANTHER" id="PTHR46797">
    <property type="entry name" value="HTH-TYPE TRANSCRIPTIONAL REGULATOR"/>
    <property type="match status" value="1"/>
</dbReference>
<evidence type="ECO:0000313" key="3">
    <source>
        <dbReference type="EMBL" id="NOH14833.1"/>
    </source>
</evidence>
<comment type="caution">
    <text evidence="3">The sequence shown here is derived from an EMBL/GenBank/DDBJ whole genome shotgun (WGS) entry which is preliminary data.</text>
</comment>
<dbReference type="InterPro" id="IPR001387">
    <property type="entry name" value="Cro/C1-type_HTH"/>
</dbReference>
<protein>
    <submittedName>
        <fullName evidence="3">Helix-turn-helix transcriptional regulator</fullName>
    </submittedName>
</protein>
<dbReference type="CDD" id="cd00093">
    <property type="entry name" value="HTH_XRE"/>
    <property type="match status" value="1"/>
</dbReference>
<dbReference type="Gene3D" id="1.10.260.40">
    <property type="entry name" value="lambda repressor-like DNA-binding domains"/>
    <property type="match status" value="1"/>
</dbReference>
<name>A0A7Y3V504_CLOCO</name>
<dbReference type="EMBL" id="JABFIF010000001">
    <property type="protein sequence ID" value="NOH14833.1"/>
    <property type="molecule type" value="Genomic_DNA"/>
</dbReference>
<dbReference type="PROSITE" id="PS50943">
    <property type="entry name" value="HTH_CROC1"/>
    <property type="match status" value="1"/>
</dbReference>
<dbReference type="RefSeq" id="WP_171302583.1">
    <property type="nucleotide sequence ID" value="NZ_JABFIF010000001.1"/>
</dbReference>
<dbReference type="AlphaFoldDB" id="A0A7Y3V504"/>
<evidence type="ECO:0000256" key="1">
    <source>
        <dbReference type="ARBA" id="ARBA00023125"/>
    </source>
</evidence>
<dbReference type="PANTHER" id="PTHR46797:SF1">
    <property type="entry name" value="METHYLPHOSPHONATE SYNTHASE"/>
    <property type="match status" value="1"/>
</dbReference>
<dbReference type="Pfam" id="PF01381">
    <property type="entry name" value="HTH_3"/>
    <property type="match status" value="1"/>
</dbReference>
<dbReference type="GO" id="GO:0005829">
    <property type="term" value="C:cytosol"/>
    <property type="evidence" value="ECO:0007669"/>
    <property type="project" value="TreeGrafter"/>
</dbReference>
<feature type="domain" description="HTH cro/C1-type" evidence="2">
    <location>
        <begin position="7"/>
        <end position="61"/>
    </location>
</feature>
<keyword evidence="1" id="KW-0238">DNA-binding</keyword>
<evidence type="ECO:0000259" key="2">
    <source>
        <dbReference type="PROSITE" id="PS50943"/>
    </source>
</evidence>
<dbReference type="InterPro" id="IPR010982">
    <property type="entry name" value="Lambda_DNA-bd_dom_sf"/>
</dbReference>
<proteinExistence type="predicted"/>
<dbReference type="GO" id="GO:0003677">
    <property type="term" value="F:DNA binding"/>
    <property type="evidence" value="ECO:0007669"/>
    <property type="project" value="UniProtKB-KW"/>
</dbReference>
<dbReference type="Proteomes" id="UP000528432">
    <property type="component" value="Unassembled WGS sequence"/>
</dbReference>
<dbReference type="GO" id="GO:0003700">
    <property type="term" value="F:DNA-binding transcription factor activity"/>
    <property type="evidence" value="ECO:0007669"/>
    <property type="project" value="TreeGrafter"/>
</dbReference>
<gene>
    <name evidence="3" type="ORF">HMJ28_00255</name>
</gene>
<evidence type="ECO:0000313" key="4">
    <source>
        <dbReference type="Proteomes" id="UP000528432"/>
    </source>
</evidence>